<evidence type="ECO:0000259" key="1">
    <source>
        <dbReference type="PROSITE" id="PS50075"/>
    </source>
</evidence>
<organism evidence="2 3">
    <name type="scientific">Brevibacillus ruminantium</name>
    <dbReference type="NCBI Taxonomy" id="2950604"/>
    <lineage>
        <taxon>Bacteria</taxon>
        <taxon>Bacillati</taxon>
        <taxon>Bacillota</taxon>
        <taxon>Bacilli</taxon>
        <taxon>Bacillales</taxon>
        <taxon>Paenibacillaceae</taxon>
        <taxon>Brevibacillus</taxon>
    </lineage>
</organism>
<sequence>MDKIYGILTELRPEFDYRQSNDFIADGLLDSFDIVSLVAELDEKFNVTIDALDIVPENFNSVESIANVIRKHGGAI</sequence>
<accession>A0ABY4WEY7</accession>
<dbReference type="EMBL" id="CP098755">
    <property type="protein sequence ID" value="USG65728.1"/>
    <property type="molecule type" value="Genomic_DNA"/>
</dbReference>
<proteinExistence type="predicted"/>
<evidence type="ECO:0000313" key="2">
    <source>
        <dbReference type="EMBL" id="USG65728.1"/>
    </source>
</evidence>
<dbReference type="Gene3D" id="1.10.1200.10">
    <property type="entry name" value="ACP-like"/>
    <property type="match status" value="1"/>
</dbReference>
<dbReference type="InterPro" id="IPR036736">
    <property type="entry name" value="ACP-like_sf"/>
</dbReference>
<dbReference type="SUPFAM" id="SSF47336">
    <property type="entry name" value="ACP-like"/>
    <property type="match status" value="1"/>
</dbReference>
<reference evidence="2" key="1">
    <citation type="submission" date="2022-06" db="EMBL/GenBank/DDBJ databases">
        <title>Genome sequencing of Brevibacillus sp. BB3-R1.</title>
        <authorList>
            <person name="Heo J."/>
            <person name="Lee D."/>
            <person name="Won M."/>
            <person name="Han B.-H."/>
            <person name="Hong S.-B."/>
            <person name="Kwon S.-W."/>
        </authorList>
    </citation>
    <scope>NUCLEOTIDE SEQUENCE</scope>
    <source>
        <strain evidence="2">BB3-R1</strain>
    </source>
</reference>
<dbReference type="Proteomes" id="UP001056500">
    <property type="component" value="Chromosome"/>
</dbReference>
<dbReference type="PROSITE" id="PS50075">
    <property type="entry name" value="CARRIER"/>
    <property type="match status" value="1"/>
</dbReference>
<name>A0ABY4WEY7_9BACL</name>
<protein>
    <submittedName>
        <fullName evidence="2">Acyl carrier protein</fullName>
    </submittedName>
</protein>
<dbReference type="RefSeq" id="WP_251872818.1">
    <property type="nucleotide sequence ID" value="NZ_CP098755.1"/>
</dbReference>
<feature type="domain" description="Carrier" evidence="1">
    <location>
        <begin position="1"/>
        <end position="73"/>
    </location>
</feature>
<evidence type="ECO:0000313" key="3">
    <source>
        <dbReference type="Proteomes" id="UP001056500"/>
    </source>
</evidence>
<gene>
    <name evidence="2" type="ORF">NDK47_27135</name>
</gene>
<dbReference type="InterPro" id="IPR009081">
    <property type="entry name" value="PP-bd_ACP"/>
</dbReference>
<dbReference type="Pfam" id="PF00550">
    <property type="entry name" value="PP-binding"/>
    <property type="match status" value="1"/>
</dbReference>
<keyword evidence="3" id="KW-1185">Reference proteome</keyword>